<keyword evidence="5 8" id="KW-0808">Transferase</keyword>
<organism evidence="10 11">
    <name type="scientific">Ferrovibrio xuzhouensis</name>
    <dbReference type="NCBI Taxonomy" id="1576914"/>
    <lineage>
        <taxon>Bacteria</taxon>
        <taxon>Pseudomonadati</taxon>
        <taxon>Pseudomonadota</taxon>
        <taxon>Alphaproteobacteria</taxon>
        <taxon>Rhodospirillales</taxon>
        <taxon>Rhodospirillaceae</taxon>
        <taxon>Ferrovibrio</taxon>
    </lineage>
</organism>
<comment type="similarity">
    <text evidence="8">Belongs to the glycosyltransferase group 1 family.</text>
</comment>
<comment type="subcellular location">
    <subcellularLocation>
        <location evidence="8">Cell membrane</location>
    </subcellularLocation>
</comment>
<dbReference type="Gene3D" id="3.40.50.2000">
    <property type="entry name" value="Glycogen Phosphorylase B"/>
    <property type="match status" value="1"/>
</dbReference>
<dbReference type="Gene3D" id="3.40.50.11720">
    <property type="entry name" value="3-Deoxy-D-manno-octulosonic-acid transferase, N-terminal domain"/>
    <property type="match status" value="1"/>
</dbReference>
<evidence type="ECO:0000313" key="11">
    <source>
        <dbReference type="Proteomes" id="UP001595711"/>
    </source>
</evidence>
<gene>
    <name evidence="10" type="ORF">ACFOOQ_11605</name>
</gene>
<evidence type="ECO:0000313" key="10">
    <source>
        <dbReference type="EMBL" id="MFC3676193.1"/>
    </source>
</evidence>
<sequence>MCSPEIICYIDAMNDWRRWLWRGTGHLLGPFVRLWLQRRARRGKEDPARLHERSGRASLPRPSGQLIWCHGASVGEAQALLPLLHHLHELRPDLTLLLTTGTVTSAELARKRGGANVIHQYLPLDLPGAIDRFLDHWRPDLVLWSESDLWPGMLAELKHRGIAALLVNARMSERSCRRWERLPGTVHWLLAAFRAVYAQTAQDAARLRRLGVVDVIEAGNLKQAAPPLPADAEAVVDWQMRLGQRPRWLAASTHPGEEDVIARVHADLARRFPDLLTLIVPRHPQRGPEIAATLAAAGHAVALCSRGDEVVPATGLYIADTLGELGLWYRLCPLVFMGGSLIPHGGQNPLEPARLGCAVLFGPSMFNFSEAEAGLLDAGGALQVADEAELAAAAGILLAEPPRCEAMGAAAQAHAAAQSQVIETLAEAALARLPV</sequence>
<name>A0ABV7VGS1_9PROT</name>
<accession>A0ABV7VGS1</accession>
<keyword evidence="8" id="KW-0472">Membrane</keyword>
<evidence type="ECO:0000256" key="8">
    <source>
        <dbReference type="RuleBase" id="RU365103"/>
    </source>
</evidence>
<proteinExistence type="inferred from homology"/>
<evidence type="ECO:0000259" key="9">
    <source>
        <dbReference type="Pfam" id="PF04413"/>
    </source>
</evidence>
<dbReference type="InterPro" id="IPR038107">
    <property type="entry name" value="Glycos_transf_N_sf"/>
</dbReference>
<dbReference type="InterPro" id="IPR039901">
    <property type="entry name" value="Kdotransferase"/>
</dbReference>
<dbReference type="RefSeq" id="WP_379726338.1">
    <property type="nucleotide sequence ID" value="NZ_JBHRYJ010000002.1"/>
</dbReference>
<feature type="domain" description="3-deoxy-D-manno-octulosonic-acid transferase N-terminal" evidence="9">
    <location>
        <begin position="49"/>
        <end position="223"/>
    </location>
</feature>
<evidence type="ECO:0000256" key="2">
    <source>
        <dbReference type="ARBA" id="ARBA00004713"/>
    </source>
</evidence>
<comment type="catalytic activity">
    <reaction evidence="7 8">
        <text>lipid IVA (E. coli) + CMP-3-deoxy-beta-D-manno-octulosonate = alpha-Kdo-(2-&gt;6)-lipid IVA (E. coli) + CMP + H(+)</text>
        <dbReference type="Rhea" id="RHEA:28066"/>
        <dbReference type="ChEBI" id="CHEBI:15378"/>
        <dbReference type="ChEBI" id="CHEBI:58603"/>
        <dbReference type="ChEBI" id="CHEBI:60364"/>
        <dbReference type="ChEBI" id="CHEBI:60377"/>
        <dbReference type="ChEBI" id="CHEBI:85987"/>
        <dbReference type="EC" id="2.4.99.12"/>
    </reaction>
</comment>
<comment type="function">
    <text evidence="1 8">Involved in lipopolysaccharide (LPS) biosynthesis. Catalyzes the transfer of 3-deoxy-D-manno-octulosonate (Kdo) residue(s) from CMP-Kdo to lipid IV(A), the tetraacyldisaccharide-1,4'-bisphosphate precursor of lipid A.</text>
</comment>
<keyword evidence="8" id="KW-0448">Lipopolysaccharide biosynthesis</keyword>
<dbReference type="Proteomes" id="UP001595711">
    <property type="component" value="Unassembled WGS sequence"/>
</dbReference>
<keyword evidence="11" id="KW-1185">Reference proteome</keyword>
<evidence type="ECO:0000256" key="4">
    <source>
        <dbReference type="ARBA" id="ARBA00019077"/>
    </source>
</evidence>
<comment type="pathway">
    <text evidence="2 8">Bacterial outer membrane biogenesis; LPS core biosynthesis.</text>
</comment>
<reference evidence="11" key="1">
    <citation type="journal article" date="2019" name="Int. J. Syst. Evol. Microbiol.">
        <title>The Global Catalogue of Microorganisms (GCM) 10K type strain sequencing project: providing services to taxonomists for standard genome sequencing and annotation.</title>
        <authorList>
            <consortium name="The Broad Institute Genomics Platform"/>
            <consortium name="The Broad Institute Genome Sequencing Center for Infectious Disease"/>
            <person name="Wu L."/>
            <person name="Ma J."/>
        </authorList>
    </citation>
    <scope>NUCLEOTIDE SEQUENCE [LARGE SCALE GENOMIC DNA]</scope>
    <source>
        <strain evidence="11">KCTC 42182</strain>
    </source>
</reference>
<dbReference type="EC" id="2.4.99.12" evidence="3 8"/>
<dbReference type="EMBL" id="JBHRYJ010000002">
    <property type="protein sequence ID" value="MFC3676193.1"/>
    <property type="molecule type" value="Genomic_DNA"/>
</dbReference>
<dbReference type="Pfam" id="PF04413">
    <property type="entry name" value="Glycos_transf_N"/>
    <property type="match status" value="1"/>
</dbReference>
<evidence type="ECO:0000256" key="6">
    <source>
        <dbReference type="ARBA" id="ARBA00031445"/>
    </source>
</evidence>
<evidence type="ECO:0000256" key="7">
    <source>
        <dbReference type="ARBA" id="ARBA00049183"/>
    </source>
</evidence>
<evidence type="ECO:0000256" key="3">
    <source>
        <dbReference type="ARBA" id="ARBA00012621"/>
    </source>
</evidence>
<dbReference type="SUPFAM" id="SSF53756">
    <property type="entry name" value="UDP-Glycosyltransferase/glycogen phosphorylase"/>
    <property type="match status" value="1"/>
</dbReference>
<protein>
    <recommendedName>
        <fullName evidence="4 8">3-deoxy-D-manno-octulosonic acid transferase</fullName>
        <shortName evidence="8">Kdo transferase</shortName>
        <ecNumber evidence="3 8">2.4.99.12</ecNumber>
    </recommendedName>
    <alternativeName>
        <fullName evidence="6 8">Lipid IV(A) 3-deoxy-D-manno-octulosonic acid transferase</fullName>
    </alternativeName>
</protein>
<dbReference type="GO" id="GO:0016740">
    <property type="term" value="F:transferase activity"/>
    <property type="evidence" value="ECO:0007669"/>
    <property type="project" value="UniProtKB-KW"/>
</dbReference>
<comment type="caution">
    <text evidence="10">The sequence shown here is derived from an EMBL/GenBank/DDBJ whole genome shotgun (WGS) entry which is preliminary data.</text>
</comment>
<dbReference type="PANTHER" id="PTHR42755:SF1">
    <property type="entry name" value="3-DEOXY-D-MANNO-OCTULOSONIC ACID TRANSFERASE, MITOCHONDRIAL-RELATED"/>
    <property type="match status" value="1"/>
</dbReference>
<keyword evidence="8" id="KW-1003">Cell membrane</keyword>
<dbReference type="PANTHER" id="PTHR42755">
    <property type="entry name" value="3-DEOXY-MANNO-OCTULOSONATE CYTIDYLYLTRANSFERASE"/>
    <property type="match status" value="1"/>
</dbReference>
<evidence type="ECO:0000256" key="1">
    <source>
        <dbReference type="ARBA" id="ARBA00003394"/>
    </source>
</evidence>
<dbReference type="InterPro" id="IPR007507">
    <property type="entry name" value="Glycos_transf_N"/>
</dbReference>
<evidence type="ECO:0000256" key="5">
    <source>
        <dbReference type="ARBA" id="ARBA00022679"/>
    </source>
</evidence>